<organism evidence="16 17">
    <name type="scientific">Tilletia indica</name>
    <dbReference type="NCBI Taxonomy" id="43049"/>
    <lineage>
        <taxon>Eukaryota</taxon>
        <taxon>Fungi</taxon>
        <taxon>Dikarya</taxon>
        <taxon>Basidiomycota</taxon>
        <taxon>Ustilaginomycotina</taxon>
        <taxon>Exobasidiomycetes</taxon>
        <taxon>Tilletiales</taxon>
        <taxon>Tilletiaceae</taxon>
        <taxon>Tilletia</taxon>
    </lineage>
</organism>
<reference evidence="16" key="1">
    <citation type="submission" date="2016-04" db="EMBL/GenBank/DDBJ databases">
        <authorList>
            <person name="Nguyen H.D."/>
            <person name="Samba Siva P."/>
            <person name="Cullis J."/>
            <person name="Levesque C.A."/>
            <person name="Hambleton S."/>
        </authorList>
    </citation>
    <scope>NUCLEOTIDE SEQUENCE</scope>
    <source>
        <strain evidence="16">DAOMC 236416</strain>
    </source>
</reference>
<evidence type="ECO:0000256" key="2">
    <source>
        <dbReference type="ARBA" id="ARBA00010524"/>
    </source>
</evidence>
<evidence type="ECO:0000256" key="1">
    <source>
        <dbReference type="ARBA" id="ARBA00004137"/>
    </source>
</evidence>
<dbReference type="GO" id="GO:0005743">
    <property type="term" value="C:mitochondrial inner membrane"/>
    <property type="evidence" value="ECO:0007669"/>
    <property type="project" value="UniProtKB-SubCell"/>
</dbReference>
<dbReference type="GO" id="GO:0007007">
    <property type="term" value="P:inner mitochondrial membrane organization"/>
    <property type="evidence" value="ECO:0007669"/>
    <property type="project" value="TreeGrafter"/>
</dbReference>
<keyword evidence="4" id="KW-1000">Mitochondrion outer membrane</keyword>
<keyword evidence="14" id="KW-0732">Signal</keyword>
<dbReference type="PRINTS" id="PR00979">
    <property type="entry name" value="TAFAZZIN"/>
</dbReference>
<keyword evidence="8" id="KW-0472">Membrane</keyword>
<dbReference type="InterPro" id="IPR002123">
    <property type="entry name" value="Plipid/glycerol_acylTrfase"/>
</dbReference>
<evidence type="ECO:0000256" key="14">
    <source>
        <dbReference type="SAM" id="SignalP"/>
    </source>
</evidence>
<evidence type="ECO:0000256" key="13">
    <source>
        <dbReference type="SAM" id="MobiDB-lite"/>
    </source>
</evidence>
<evidence type="ECO:0000256" key="8">
    <source>
        <dbReference type="ARBA" id="ARBA00023136"/>
    </source>
</evidence>
<protein>
    <recommendedName>
        <fullName evidence="12">Tafazzin family protein</fullName>
    </recommendedName>
</protein>
<dbReference type="GO" id="GO:0005741">
    <property type="term" value="C:mitochondrial outer membrane"/>
    <property type="evidence" value="ECO:0007669"/>
    <property type="project" value="UniProtKB-SubCell"/>
</dbReference>
<evidence type="ECO:0000256" key="12">
    <source>
        <dbReference type="RuleBase" id="RU365062"/>
    </source>
</evidence>
<keyword evidence="17" id="KW-1185">Reference proteome</keyword>
<evidence type="ECO:0000256" key="5">
    <source>
        <dbReference type="ARBA" id="ARBA00022792"/>
    </source>
</evidence>
<evidence type="ECO:0000313" key="16">
    <source>
        <dbReference type="EMBL" id="KAE8260360.1"/>
    </source>
</evidence>
<comment type="subcellular location">
    <subcellularLocation>
        <location evidence="1">Mitochondrion inner membrane</location>
        <topology evidence="1">Peripheral membrane protein</topology>
        <orientation evidence="1">Intermembrane side</orientation>
    </subcellularLocation>
    <subcellularLocation>
        <location evidence="10">Mitochondrion outer membrane</location>
        <topology evidence="10">Peripheral membrane protein</topology>
        <orientation evidence="10">Intermembrane side</orientation>
    </subcellularLocation>
</comment>
<dbReference type="GO" id="GO:0047184">
    <property type="term" value="F:1-acylglycerophosphocholine O-acyltransferase activity"/>
    <property type="evidence" value="ECO:0007669"/>
    <property type="project" value="TreeGrafter"/>
</dbReference>
<evidence type="ECO:0000313" key="17">
    <source>
        <dbReference type="Proteomes" id="UP000077521"/>
    </source>
</evidence>
<keyword evidence="7" id="KW-0496">Mitochondrion</keyword>
<feature type="compositionally biased region" description="Pro residues" evidence="13">
    <location>
        <begin position="341"/>
        <end position="351"/>
    </location>
</feature>
<dbReference type="Proteomes" id="UP000077521">
    <property type="component" value="Unassembled WGS sequence"/>
</dbReference>
<keyword evidence="9" id="KW-0012">Acyltransferase</keyword>
<comment type="caution">
    <text evidence="16">The sequence shown here is derived from an EMBL/GenBank/DDBJ whole genome shotgun (WGS) entry which is preliminary data.</text>
</comment>
<gene>
    <name evidence="16" type="ORF">A4X13_0g389</name>
</gene>
<accession>A0A177TSN2</accession>
<dbReference type="InterPro" id="IPR000872">
    <property type="entry name" value="Tafazzin"/>
</dbReference>
<evidence type="ECO:0000256" key="11">
    <source>
        <dbReference type="ARBA" id="ARBA00047906"/>
    </source>
</evidence>
<dbReference type="AlphaFoldDB" id="A0A177TSN2"/>
<dbReference type="SMART" id="SM00563">
    <property type="entry name" value="PlsC"/>
    <property type="match status" value="1"/>
</dbReference>
<keyword evidence="3" id="KW-0808">Transferase</keyword>
<comment type="similarity">
    <text evidence="2 12">Belongs to the taffazin family.</text>
</comment>
<evidence type="ECO:0000259" key="15">
    <source>
        <dbReference type="SMART" id="SM00563"/>
    </source>
</evidence>
<evidence type="ECO:0000256" key="10">
    <source>
        <dbReference type="ARBA" id="ARBA00024323"/>
    </source>
</evidence>
<dbReference type="PANTHER" id="PTHR12497">
    <property type="entry name" value="TAZ PROTEIN TAFAZZIN"/>
    <property type="match status" value="1"/>
</dbReference>
<feature type="signal peptide" evidence="14">
    <location>
        <begin position="1"/>
        <end position="18"/>
    </location>
</feature>
<keyword evidence="6" id="KW-0443">Lipid metabolism</keyword>
<evidence type="ECO:0000256" key="4">
    <source>
        <dbReference type="ARBA" id="ARBA00022787"/>
    </source>
</evidence>
<proteinExistence type="inferred from homology"/>
<comment type="catalytic activity">
    <reaction evidence="11">
        <text>1'-[1,2-diacyl-sn-glycero-3-phospho],3'-[1-acyl-sn-glycero-3-phospho]-glycerol + a 1,2-diacyl-sn-glycero-3-phosphocholine = a cardiolipin + a 1-acyl-sn-glycero-3-phosphocholine</text>
        <dbReference type="Rhea" id="RHEA:33731"/>
        <dbReference type="ChEBI" id="CHEBI:57643"/>
        <dbReference type="ChEBI" id="CHEBI:58168"/>
        <dbReference type="ChEBI" id="CHEBI:62237"/>
        <dbReference type="ChEBI" id="CHEBI:64743"/>
    </reaction>
    <physiologicalReaction direction="left-to-right" evidence="11">
        <dbReference type="Rhea" id="RHEA:33732"/>
    </physiologicalReaction>
    <physiologicalReaction direction="right-to-left" evidence="11">
        <dbReference type="Rhea" id="RHEA:33733"/>
    </physiologicalReaction>
</comment>
<sequence>MNLASTSIIASVASLSRAFLLLGCRSVTVRGLDRFLRILHSQERRDSRTGLLTYANHVSVLDEPLLWGSLPFTKSATRKLIDSAKSSIKDDVSKGRSQQEFRSPFVSLDPANNARWTLAASDIVYINAALRSFFNTGQVLETFRGGSPFQPALDSAIDQLDRSRWVHIFPEGYVNLSRTTDLRRFKWGISRIAMETERAPVCVPIWISGFDQVMPEPRSRPRWLPRPGATLSITFGRPVSQEAMRNVLTAESGCIGAIPAHADAEHSQSGDRSARERAYWEEAWQPDASILEDAEDWELDSGYFTSTSGDVRDMALKASRQTAAPPTAPLKGQFPPIAAHSPPPGGWPQNPPDSRAAKAALLDQTNPERKQVRSDFAALLRDELGRLGLCVRKARGDGDGAGRLAHTLMDAD</sequence>
<reference evidence="16" key="2">
    <citation type="journal article" date="2019" name="IMA Fungus">
        <title>Genome sequencing and comparison of five Tilletia species to identify candidate genes for the detection of regulated species infecting wheat.</title>
        <authorList>
            <person name="Nguyen H.D.T."/>
            <person name="Sultana T."/>
            <person name="Kesanakurti P."/>
            <person name="Hambleton S."/>
        </authorList>
    </citation>
    <scope>NUCLEOTIDE SEQUENCE</scope>
    <source>
        <strain evidence="16">DAOMC 236416</strain>
    </source>
</reference>
<keyword evidence="5" id="KW-0999">Mitochondrion inner membrane</keyword>
<name>A0A177TSN2_9BASI</name>
<evidence type="ECO:0000256" key="9">
    <source>
        <dbReference type="ARBA" id="ARBA00023315"/>
    </source>
</evidence>
<feature type="domain" description="Phospholipid/glycerol acyltransferase" evidence="15">
    <location>
        <begin position="51"/>
        <end position="210"/>
    </location>
</feature>
<feature type="region of interest" description="Disordered" evidence="13">
    <location>
        <begin position="321"/>
        <end position="354"/>
    </location>
</feature>
<dbReference type="GO" id="GO:0035965">
    <property type="term" value="P:cardiolipin acyl-chain remodeling"/>
    <property type="evidence" value="ECO:0007669"/>
    <property type="project" value="TreeGrafter"/>
</dbReference>
<dbReference type="PANTHER" id="PTHR12497:SF0">
    <property type="entry name" value="TAFAZZIN"/>
    <property type="match status" value="1"/>
</dbReference>
<dbReference type="CDD" id="cd07989">
    <property type="entry name" value="LPLAT_AGPAT-like"/>
    <property type="match status" value="1"/>
</dbReference>
<dbReference type="SUPFAM" id="SSF69593">
    <property type="entry name" value="Glycerol-3-phosphate (1)-acyltransferase"/>
    <property type="match status" value="1"/>
</dbReference>
<dbReference type="EMBL" id="LWDF02000012">
    <property type="protein sequence ID" value="KAE8260360.1"/>
    <property type="molecule type" value="Genomic_DNA"/>
</dbReference>
<dbReference type="Pfam" id="PF01553">
    <property type="entry name" value="Acyltransferase"/>
    <property type="match status" value="1"/>
</dbReference>
<evidence type="ECO:0000256" key="6">
    <source>
        <dbReference type="ARBA" id="ARBA00023098"/>
    </source>
</evidence>
<feature type="chain" id="PRO_5043780632" description="Tafazzin family protein" evidence="14">
    <location>
        <begin position="19"/>
        <end position="412"/>
    </location>
</feature>
<evidence type="ECO:0000256" key="3">
    <source>
        <dbReference type="ARBA" id="ARBA00022679"/>
    </source>
</evidence>
<evidence type="ECO:0000256" key="7">
    <source>
        <dbReference type="ARBA" id="ARBA00023128"/>
    </source>
</evidence>